<sequence>MNKNEVATDAKIPAGFYPLRRIFLLDRPRCESIGHFANGGTMAVYAFSNHFL</sequence>
<proteinExistence type="predicted"/>
<comment type="caution">
    <text evidence="1">The sequence shown here is derived from an EMBL/GenBank/DDBJ whole genome shotgun (WGS) entry which is preliminary data.</text>
</comment>
<organism evidence="1 2">
    <name type="scientific">Pseudoramibacter alactolyticus ATCC 23263</name>
    <dbReference type="NCBI Taxonomy" id="887929"/>
    <lineage>
        <taxon>Bacteria</taxon>
        <taxon>Bacillati</taxon>
        <taxon>Bacillota</taxon>
        <taxon>Clostridia</taxon>
        <taxon>Eubacteriales</taxon>
        <taxon>Eubacteriaceae</taxon>
        <taxon>Pseudoramibacter</taxon>
    </lineage>
</organism>
<gene>
    <name evidence="1" type="ORF">HMP0721_1202</name>
</gene>
<name>E6MGR9_9FIRM</name>
<protein>
    <submittedName>
        <fullName evidence="1">Uncharacterized protein</fullName>
    </submittedName>
</protein>
<evidence type="ECO:0000313" key="1">
    <source>
        <dbReference type="EMBL" id="EFV01809.1"/>
    </source>
</evidence>
<dbReference type="HOGENOM" id="CLU_3083666_0_0_9"/>
<evidence type="ECO:0000313" key="2">
    <source>
        <dbReference type="Proteomes" id="UP000004754"/>
    </source>
</evidence>
<reference evidence="1 2" key="1">
    <citation type="submission" date="2010-12" db="EMBL/GenBank/DDBJ databases">
        <authorList>
            <person name="Muzny D."/>
            <person name="Qin X."/>
            <person name="Deng J."/>
            <person name="Jiang H."/>
            <person name="Liu Y."/>
            <person name="Qu J."/>
            <person name="Song X.-Z."/>
            <person name="Zhang L."/>
            <person name="Thornton R."/>
            <person name="Coyle M."/>
            <person name="Francisco L."/>
            <person name="Jackson L."/>
            <person name="Javaid M."/>
            <person name="Korchina V."/>
            <person name="Kovar C."/>
            <person name="Mata R."/>
            <person name="Mathew T."/>
            <person name="Ngo R."/>
            <person name="Nguyen L."/>
            <person name="Nguyen N."/>
            <person name="Okwuonu G."/>
            <person name="Ongeri F."/>
            <person name="Pham C."/>
            <person name="Simmons D."/>
            <person name="Wilczek-Boney K."/>
            <person name="Hale W."/>
            <person name="Jakkamsetti A."/>
            <person name="Pham P."/>
            <person name="Ruth R."/>
            <person name="San Lucas F."/>
            <person name="Warren J."/>
            <person name="Zhang J."/>
            <person name="Zhao Z."/>
            <person name="Zhou C."/>
            <person name="Zhu D."/>
            <person name="Lee S."/>
            <person name="Bess C."/>
            <person name="Blankenburg K."/>
            <person name="Forbes L."/>
            <person name="Fu Q."/>
            <person name="Gubbala S."/>
            <person name="Hirani K."/>
            <person name="Jayaseelan J.C."/>
            <person name="Lara F."/>
            <person name="Munidasa M."/>
            <person name="Palculict T."/>
            <person name="Patil S."/>
            <person name="Pu L.-L."/>
            <person name="Saada N."/>
            <person name="Tang L."/>
            <person name="Weissenberger G."/>
            <person name="Zhu Y."/>
            <person name="Hemphill L."/>
            <person name="Shang Y."/>
            <person name="Youmans B."/>
            <person name="Ayvaz T."/>
            <person name="Ross M."/>
            <person name="Santibanez J."/>
            <person name="Aqrawi P."/>
            <person name="Gross S."/>
            <person name="Joshi V."/>
            <person name="Fowler G."/>
            <person name="Nazareth L."/>
            <person name="Reid J."/>
            <person name="Worley K."/>
            <person name="Petrosino J."/>
            <person name="Highlander S."/>
            <person name="Gibbs R."/>
        </authorList>
    </citation>
    <scope>NUCLEOTIDE SEQUENCE [LARGE SCALE GENOMIC DNA]</scope>
    <source>
        <strain evidence="1 2">ATCC 23263</strain>
    </source>
</reference>
<accession>E6MGR9</accession>
<keyword evidence="2" id="KW-1185">Reference proteome</keyword>
<dbReference type="Proteomes" id="UP000004754">
    <property type="component" value="Unassembled WGS sequence"/>
</dbReference>
<dbReference type="EMBL" id="AEQN01000016">
    <property type="protein sequence ID" value="EFV01809.1"/>
    <property type="molecule type" value="Genomic_DNA"/>
</dbReference>
<dbReference type="AlphaFoldDB" id="E6MGR9"/>